<reference evidence="1" key="1">
    <citation type="submission" date="2018-02" db="EMBL/GenBank/DDBJ databases">
        <title>Rhizophora mucronata_Transcriptome.</title>
        <authorList>
            <person name="Meera S.P."/>
            <person name="Sreeshan A."/>
            <person name="Augustine A."/>
        </authorList>
    </citation>
    <scope>NUCLEOTIDE SEQUENCE</scope>
    <source>
        <tissue evidence="1">Leaf</tissue>
    </source>
</reference>
<organism evidence="1">
    <name type="scientific">Rhizophora mucronata</name>
    <name type="common">Asiatic mangrove</name>
    <dbReference type="NCBI Taxonomy" id="61149"/>
    <lineage>
        <taxon>Eukaryota</taxon>
        <taxon>Viridiplantae</taxon>
        <taxon>Streptophyta</taxon>
        <taxon>Embryophyta</taxon>
        <taxon>Tracheophyta</taxon>
        <taxon>Spermatophyta</taxon>
        <taxon>Magnoliopsida</taxon>
        <taxon>eudicotyledons</taxon>
        <taxon>Gunneridae</taxon>
        <taxon>Pentapetalae</taxon>
        <taxon>rosids</taxon>
        <taxon>fabids</taxon>
        <taxon>Malpighiales</taxon>
        <taxon>Rhizophoraceae</taxon>
        <taxon>Rhizophora</taxon>
    </lineage>
</organism>
<proteinExistence type="predicted"/>
<evidence type="ECO:0000313" key="1">
    <source>
        <dbReference type="EMBL" id="MBX66972.1"/>
    </source>
</evidence>
<dbReference type="EMBL" id="GGEC01086488">
    <property type="protein sequence ID" value="MBX66972.1"/>
    <property type="molecule type" value="Transcribed_RNA"/>
</dbReference>
<name>A0A2P2QIZ0_RHIMU</name>
<sequence length="14" mass="1726">MRPLTWSNPAYYNL</sequence>
<protein>
    <submittedName>
        <fullName evidence="1">Uncharacterized protein</fullName>
    </submittedName>
</protein>
<accession>A0A2P2QIZ0</accession>